<comment type="caution">
    <text evidence="2">The sequence shown here is derived from an EMBL/GenBank/DDBJ whole genome shotgun (WGS) entry which is preliminary data.</text>
</comment>
<sequence>MSSYPLSSASSLAHSPSKSLSSSPGRFLSLAASSLSLPLTSKGTASPSIPTLGSISRLPTSR</sequence>
<feature type="compositionally biased region" description="Polar residues" evidence="1">
    <location>
        <begin position="42"/>
        <end position="62"/>
    </location>
</feature>
<dbReference type="AlphaFoldDB" id="A0AAP0LF85"/>
<evidence type="ECO:0000313" key="3">
    <source>
        <dbReference type="Proteomes" id="UP001420932"/>
    </source>
</evidence>
<name>A0AAP0LF85_9MAGN</name>
<dbReference type="EMBL" id="JBBNAF010000001">
    <property type="protein sequence ID" value="KAK9169518.1"/>
    <property type="molecule type" value="Genomic_DNA"/>
</dbReference>
<gene>
    <name evidence="2" type="ORF">Syun_001658</name>
</gene>
<feature type="region of interest" description="Disordered" evidence="1">
    <location>
        <begin position="39"/>
        <end position="62"/>
    </location>
</feature>
<feature type="region of interest" description="Disordered" evidence="1">
    <location>
        <begin position="1"/>
        <end position="24"/>
    </location>
</feature>
<accession>A0AAP0LF85</accession>
<reference evidence="2 3" key="1">
    <citation type="submission" date="2024-01" db="EMBL/GenBank/DDBJ databases">
        <title>Genome assemblies of Stephania.</title>
        <authorList>
            <person name="Yang L."/>
        </authorList>
    </citation>
    <scope>NUCLEOTIDE SEQUENCE [LARGE SCALE GENOMIC DNA]</scope>
    <source>
        <strain evidence="2">YNDBR</strain>
        <tissue evidence="2">Leaf</tissue>
    </source>
</reference>
<evidence type="ECO:0000313" key="2">
    <source>
        <dbReference type="EMBL" id="KAK9169518.1"/>
    </source>
</evidence>
<protein>
    <submittedName>
        <fullName evidence="2">Uncharacterized protein</fullName>
    </submittedName>
</protein>
<dbReference type="Proteomes" id="UP001420932">
    <property type="component" value="Unassembled WGS sequence"/>
</dbReference>
<organism evidence="2 3">
    <name type="scientific">Stephania yunnanensis</name>
    <dbReference type="NCBI Taxonomy" id="152371"/>
    <lineage>
        <taxon>Eukaryota</taxon>
        <taxon>Viridiplantae</taxon>
        <taxon>Streptophyta</taxon>
        <taxon>Embryophyta</taxon>
        <taxon>Tracheophyta</taxon>
        <taxon>Spermatophyta</taxon>
        <taxon>Magnoliopsida</taxon>
        <taxon>Ranunculales</taxon>
        <taxon>Menispermaceae</taxon>
        <taxon>Menispermoideae</taxon>
        <taxon>Cissampelideae</taxon>
        <taxon>Stephania</taxon>
    </lineage>
</organism>
<proteinExistence type="predicted"/>
<keyword evidence="3" id="KW-1185">Reference proteome</keyword>
<evidence type="ECO:0000256" key="1">
    <source>
        <dbReference type="SAM" id="MobiDB-lite"/>
    </source>
</evidence>